<dbReference type="InterPro" id="IPR015421">
    <property type="entry name" value="PyrdxlP-dep_Trfase_major"/>
</dbReference>
<dbReference type="Pfam" id="PF00475">
    <property type="entry name" value="IGPD"/>
    <property type="match status" value="1"/>
</dbReference>
<keyword evidence="16" id="KW-1185">Reference proteome</keyword>
<comment type="cofactor">
    <cofactor evidence="1 12">
        <name>pyridoxal 5'-phosphate</name>
        <dbReference type="ChEBI" id="CHEBI:597326"/>
    </cofactor>
</comment>
<reference evidence="15" key="1">
    <citation type="submission" date="2015-07" db="EMBL/GenBank/DDBJ databases">
        <title>Draft Genome Sequences of Anaerolinea thermolimosa IMO-1, Bellilinea caldifistulae GOMI-1, Leptolinea tardivitalis YMTK-2, Levilinea saccharolytica KIBI-1,Longilinea arvoryzae KOME-1, Previously Described as Members of the Anaerolineaceae (Chloroflexi).</title>
        <authorList>
            <person name="Sekiguchi Y."/>
            <person name="Ohashi A."/>
            <person name="Matsuura N."/>
            <person name="Tourlousse M.D."/>
        </authorList>
    </citation>
    <scope>NUCLEOTIDE SEQUENCE [LARGE SCALE GENOMIC DNA]</scope>
    <source>
        <strain evidence="15">KOME-1</strain>
    </source>
</reference>
<dbReference type="InterPro" id="IPR000807">
    <property type="entry name" value="ImidazoleglycerolP_deHydtase"/>
</dbReference>
<keyword evidence="11" id="KW-0963">Cytoplasm</keyword>
<sequence>MKPAARFESLPPYQPIEPFEVLSARLGRPAADILKMDANENPYGPSPKVREALAALPYTHIYPDPESRALRAALASFSGVPAENLMVGAGADELIDLLLRVLLEPGDRVLICPPTFGMYSFDTLLNAGQVVSVPRRADFSLDLAGIRAAVEREQPRLIFIANPNNPDGRLLTQAELETLLGLPLLVVLDEAYIEFTAGGGRLGEQFSRIQEAPRRDNLVVLRTFSKWAGLAGLRVGYGAFPGWILPALWKAKQPYNVNVAATAAALASLGDVETLVANVEKIRAERARLFARLKDIPYLELSPSQTNFILCHVRGRPAVEVRADLLKEGILVRYYDTALLRDYIRVTVGKPQDTDRLARALLALEPDPDLRDGIAAGWTPAASEPIQKEGRMGAVKRQTGETRVSVEVNLDGTGQHSTHTGLPFLDHMLAQVAVHGLFDLNVEARGDLDVDSHHTVEDVALALGEAFARALGERKGIVRAASALVPMDDTLAEVALDFSGRPYSIINVDWHTPSVGGIANSQWPHFLESFALRAGLTLHVAVRYGRDDHHQIEAIFKGLARALNQATRIDPRRCGATPSTKGTLTV</sequence>
<comment type="catalytic activity">
    <reaction evidence="11 13">
        <text>D-erythro-1-(imidazol-4-yl)glycerol 3-phosphate = 3-(imidazol-4-yl)-2-oxopropyl phosphate + H2O</text>
        <dbReference type="Rhea" id="RHEA:11040"/>
        <dbReference type="ChEBI" id="CHEBI:15377"/>
        <dbReference type="ChEBI" id="CHEBI:57766"/>
        <dbReference type="ChEBI" id="CHEBI:58278"/>
        <dbReference type="EC" id="4.2.1.19"/>
    </reaction>
</comment>
<dbReference type="GO" id="GO:0000105">
    <property type="term" value="P:L-histidine biosynthetic process"/>
    <property type="evidence" value="ECO:0007669"/>
    <property type="project" value="UniProtKB-UniRule"/>
</dbReference>
<gene>
    <name evidence="12" type="primary">hisC</name>
    <name evidence="11" type="synonym">hisB</name>
    <name evidence="15" type="ORF">LARV_03639</name>
</gene>
<dbReference type="CDD" id="cd07914">
    <property type="entry name" value="IGPD"/>
    <property type="match status" value="1"/>
</dbReference>
<dbReference type="EC" id="4.2.1.19" evidence="11"/>
<dbReference type="PANTHER" id="PTHR42885">
    <property type="entry name" value="HISTIDINOL-PHOSPHATE AMINOTRANSFERASE-RELATED"/>
    <property type="match status" value="1"/>
</dbReference>
<dbReference type="GO" id="GO:0005737">
    <property type="term" value="C:cytoplasm"/>
    <property type="evidence" value="ECO:0007669"/>
    <property type="project" value="UniProtKB-SubCell"/>
</dbReference>
<evidence type="ECO:0000256" key="11">
    <source>
        <dbReference type="HAMAP-Rule" id="MF_00076"/>
    </source>
</evidence>
<evidence type="ECO:0000256" key="12">
    <source>
        <dbReference type="HAMAP-Rule" id="MF_01023"/>
    </source>
</evidence>
<keyword evidence="8 12" id="KW-0663">Pyridoxal phosphate</keyword>
<dbReference type="NCBIfam" id="TIGR01141">
    <property type="entry name" value="hisC"/>
    <property type="match status" value="1"/>
</dbReference>
<dbReference type="InterPro" id="IPR005861">
    <property type="entry name" value="HisP_aminotrans"/>
</dbReference>
<dbReference type="InterPro" id="IPR015424">
    <property type="entry name" value="PyrdxlP-dep_Trfase"/>
</dbReference>
<accession>A0A0S7BMV7</accession>
<dbReference type="UniPathway" id="UPA00031">
    <property type="reaction ID" value="UER00011"/>
</dbReference>
<feature type="domain" description="Aminotransferase class I/classII large" evidence="14">
    <location>
        <begin position="32"/>
        <end position="361"/>
    </location>
</feature>
<comment type="catalytic activity">
    <reaction evidence="12">
        <text>L-histidinol phosphate + 2-oxoglutarate = 3-(imidazol-4-yl)-2-oxopropyl phosphate + L-glutamate</text>
        <dbReference type="Rhea" id="RHEA:23744"/>
        <dbReference type="ChEBI" id="CHEBI:16810"/>
        <dbReference type="ChEBI" id="CHEBI:29985"/>
        <dbReference type="ChEBI" id="CHEBI:57766"/>
        <dbReference type="ChEBI" id="CHEBI:57980"/>
        <dbReference type="EC" id="2.6.1.9"/>
    </reaction>
</comment>
<evidence type="ECO:0000313" key="16">
    <source>
        <dbReference type="Proteomes" id="UP000055060"/>
    </source>
</evidence>
<dbReference type="EC" id="2.6.1.9" evidence="12"/>
<dbReference type="Pfam" id="PF00155">
    <property type="entry name" value="Aminotran_1_2"/>
    <property type="match status" value="1"/>
</dbReference>
<keyword evidence="9 11" id="KW-0368">Histidine biosynthesis</keyword>
<dbReference type="NCBIfam" id="NF002116">
    <property type="entry name" value="PRK00951.2-6"/>
    <property type="match status" value="1"/>
</dbReference>
<dbReference type="FunFam" id="3.30.230.40:FF:000003">
    <property type="entry name" value="Imidazoleglycerol-phosphate dehydratase HisB"/>
    <property type="match status" value="1"/>
</dbReference>
<dbReference type="HAMAP" id="MF_01023">
    <property type="entry name" value="HisC_aminotrans_2"/>
    <property type="match status" value="1"/>
</dbReference>
<evidence type="ECO:0000256" key="1">
    <source>
        <dbReference type="ARBA" id="ARBA00001933"/>
    </source>
</evidence>
<keyword evidence="7 12" id="KW-0808">Transferase</keyword>
<comment type="subcellular location">
    <subcellularLocation>
        <location evidence="11 13">Cytoplasm</location>
    </subcellularLocation>
</comment>
<dbReference type="HAMAP" id="MF_00076">
    <property type="entry name" value="HisB"/>
    <property type="match status" value="1"/>
</dbReference>
<comment type="pathway">
    <text evidence="12">Amino-acid biosynthesis; L-histidine biosynthesis; L-histidine from 5-phospho-alpha-D-ribose 1-diphosphate: step 7/9.</text>
</comment>
<dbReference type="GO" id="GO:0004424">
    <property type="term" value="F:imidazoleglycerol-phosphate dehydratase activity"/>
    <property type="evidence" value="ECO:0007669"/>
    <property type="project" value="UniProtKB-UniRule"/>
</dbReference>
<dbReference type="InterPro" id="IPR020565">
    <property type="entry name" value="ImidazoleglycerP_deHydtase_CS"/>
</dbReference>
<keyword evidence="5 12" id="KW-0032">Aminotransferase</keyword>
<comment type="similarity">
    <text evidence="11 13">Belongs to the imidazoleglycerol-phosphate dehydratase family.</text>
</comment>
<dbReference type="Gene3D" id="3.90.1150.10">
    <property type="entry name" value="Aspartate Aminotransferase, domain 1"/>
    <property type="match status" value="1"/>
</dbReference>
<dbReference type="Gene3D" id="3.30.230.40">
    <property type="entry name" value="Imidazole glycerol phosphate dehydratase, domain 1"/>
    <property type="match status" value="2"/>
</dbReference>
<evidence type="ECO:0000256" key="5">
    <source>
        <dbReference type="ARBA" id="ARBA00022576"/>
    </source>
</evidence>
<evidence type="ECO:0000256" key="6">
    <source>
        <dbReference type="ARBA" id="ARBA00022605"/>
    </source>
</evidence>
<evidence type="ECO:0000256" key="10">
    <source>
        <dbReference type="ARBA" id="ARBA00023239"/>
    </source>
</evidence>
<evidence type="ECO:0000256" key="4">
    <source>
        <dbReference type="ARBA" id="ARBA00011738"/>
    </source>
</evidence>
<dbReference type="FunFam" id="3.30.230.40:FF:000001">
    <property type="entry name" value="Imidazoleglycerol-phosphate dehydratase HisB"/>
    <property type="match status" value="1"/>
</dbReference>
<dbReference type="InterPro" id="IPR020568">
    <property type="entry name" value="Ribosomal_Su5_D2-typ_SF"/>
</dbReference>
<dbReference type="PROSITE" id="PS00954">
    <property type="entry name" value="IGP_DEHYDRATASE_1"/>
    <property type="match status" value="1"/>
</dbReference>
<evidence type="ECO:0000256" key="2">
    <source>
        <dbReference type="ARBA" id="ARBA00005047"/>
    </source>
</evidence>
<organism evidence="15">
    <name type="scientific">Longilinea arvoryzae</name>
    <dbReference type="NCBI Taxonomy" id="360412"/>
    <lineage>
        <taxon>Bacteria</taxon>
        <taxon>Bacillati</taxon>
        <taxon>Chloroflexota</taxon>
        <taxon>Anaerolineae</taxon>
        <taxon>Anaerolineales</taxon>
        <taxon>Anaerolineaceae</taxon>
        <taxon>Longilinea</taxon>
    </lineage>
</organism>
<comment type="similarity">
    <text evidence="3 12">Belongs to the class-II pyridoxal-phosphate-dependent aminotransferase family. Histidinol-phosphate aminotransferase subfamily.</text>
</comment>
<proteinExistence type="inferred from homology"/>
<protein>
    <recommendedName>
        <fullName evidence="11 12">Multifunctional fusion protein</fullName>
    </recommendedName>
    <domain>
        <recommendedName>
            <fullName evidence="11">Imidazoleglycerol-phosphate dehydratase</fullName>
            <shortName evidence="11">IGPD</shortName>
            <ecNumber evidence="11">4.2.1.19</ecNumber>
        </recommendedName>
    </domain>
    <domain>
        <recommendedName>
            <fullName evidence="12">Histidinol-phosphate aminotransferase</fullName>
            <ecNumber evidence="12">2.6.1.9</ecNumber>
        </recommendedName>
        <alternativeName>
            <fullName evidence="12">Imidazole acetol-phosphate transaminase</fullName>
        </alternativeName>
    </domain>
</protein>
<dbReference type="SUPFAM" id="SSF53383">
    <property type="entry name" value="PLP-dependent transferases"/>
    <property type="match status" value="1"/>
</dbReference>
<dbReference type="Gene3D" id="3.40.640.10">
    <property type="entry name" value="Type I PLP-dependent aspartate aminotransferase-like (Major domain)"/>
    <property type="match status" value="1"/>
</dbReference>
<evidence type="ECO:0000256" key="13">
    <source>
        <dbReference type="RuleBase" id="RU000599"/>
    </source>
</evidence>
<name>A0A0S7BMV7_9CHLR</name>
<evidence type="ECO:0000259" key="14">
    <source>
        <dbReference type="Pfam" id="PF00155"/>
    </source>
</evidence>
<evidence type="ECO:0000256" key="3">
    <source>
        <dbReference type="ARBA" id="ARBA00007970"/>
    </source>
</evidence>
<keyword evidence="10 11" id="KW-0456">Lyase</keyword>
<evidence type="ECO:0000256" key="9">
    <source>
        <dbReference type="ARBA" id="ARBA00023102"/>
    </source>
</evidence>
<dbReference type="PANTHER" id="PTHR42885:SF2">
    <property type="entry name" value="HISTIDINOL-PHOSPHATE AMINOTRANSFERASE"/>
    <property type="match status" value="1"/>
</dbReference>
<comment type="pathway">
    <text evidence="2 11 13">Amino-acid biosynthesis; L-histidine biosynthesis; L-histidine from 5-phospho-alpha-D-ribose 1-diphosphate: step 6/9.</text>
</comment>
<dbReference type="AlphaFoldDB" id="A0A0S7BMV7"/>
<dbReference type="EMBL" id="DF967972">
    <property type="protein sequence ID" value="GAP15846.1"/>
    <property type="molecule type" value="Genomic_DNA"/>
</dbReference>
<dbReference type="NCBIfam" id="NF002111">
    <property type="entry name" value="PRK00951.2-1"/>
    <property type="match status" value="1"/>
</dbReference>
<dbReference type="InterPro" id="IPR015422">
    <property type="entry name" value="PyrdxlP-dep_Trfase_small"/>
</dbReference>
<keyword evidence="6 11" id="KW-0028">Amino-acid biosynthesis</keyword>
<feature type="modified residue" description="N6-(pyridoxal phosphate)lysine" evidence="12">
    <location>
        <position position="226"/>
    </location>
</feature>
<dbReference type="GO" id="GO:0030170">
    <property type="term" value="F:pyridoxal phosphate binding"/>
    <property type="evidence" value="ECO:0007669"/>
    <property type="project" value="InterPro"/>
</dbReference>
<evidence type="ECO:0000256" key="7">
    <source>
        <dbReference type="ARBA" id="ARBA00022679"/>
    </source>
</evidence>
<comment type="subunit">
    <text evidence="4 12">Homodimer.</text>
</comment>
<dbReference type="InterPro" id="IPR004839">
    <property type="entry name" value="Aminotransferase_I/II_large"/>
</dbReference>
<dbReference type="GO" id="GO:0004400">
    <property type="term" value="F:histidinol-phosphate transaminase activity"/>
    <property type="evidence" value="ECO:0007669"/>
    <property type="project" value="UniProtKB-UniRule"/>
</dbReference>
<dbReference type="Proteomes" id="UP000055060">
    <property type="component" value="Unassembled WGS sequence"/>
</dbReference>
<dbReference type="SUPFAM" id="SSF54211">
    <property type="entry name" value="Ribosomal protein S5 domain 2-like"/>
    <property type="match status" value="2"/>
</dbReference>
<dbReference type="CDD" id="cd00609">
    <property type="entry name" value="AAT_like"/>
    <property type="match status" value="1"/>
</dbReference>
<evidence type="ECO:0000313" key="15">
    <source>
        <dbReference type="EMBL" id="GAP15846.1"/>
    </source>
</evidence>
<dbReference type="InterPro" id="IPR038494">
    <property type="entry name" value="IGPD_sf"/>
</dbReference>
<dbReference type="PROSITE" id="PS00955">
    <property type="entry name" value="IGP_DEHYDRATASE_2"/>
    <property type="match status" value="1"/>
</dbReference>
<evidence type="ECO:0000256" key="8">
    <source>
        <dbReference type="ARBA" id="ARBA00022898"/>
    </source>
</evidence>
<dbReference type="STRING" id="360412.LARV_03639"/>